<reference evidence="3" key="1">
    <citation type="journal article" date="2022" name="Cell">
        <title>Repeat-based holocentromeres influence genome architecture and karyotype evolution.</title>
        <authorList>
            <person name="Hofstatter P.G."/>
            <person name="Thangavel G."/>
            <person name="Lux T."/>
            <person name="Neumann P."/>
            <person name="Vondrak T."/>
            <person name="Novak P."/>
            <person name="Zhang M."/>
            <person name="Costa L."/>
            <person name="Castellani M."/>
            <person name="Scott A."/>
            <person name="Toegelov H."/>
            <person name="Fuchs J."/>
            <person name="Mata-Sucre Y."/>
            <person name="Dias Y."/>
            <person name="Vanzela A.L.L."/>
            <person name="Huettel B."/>
            <person name="Almeida C.C.S."/>
            <person name="Simkova H."/>
            <person name="Souza G."/>
            <person name="Pedrosa-Harand A."/>
            <person name="Macas J."/>
            <person name="Mayer K.F.X."/>
            <person name="Houben A."/>
            <person name="Marques A."/>
        </authorList>
    </citation>
    <scope>NUCLEOTIDE SEQUENCE</scope>
    <source>
        <strain evidence="3">RhyBre1mFocal</strain>
    </source>
</reference>
<dbReference type="Gene3D" id="3.30.420.40">
    <property type="match status" value="2"/>
</dbReference>
<accession>A0A9Q0HXA7</accession>
<dbReference type="OrthoDB" id="667636at2759"/>
<dbReference type="SUPFAM" id="SSF53067">
    <property type="entry name" value="Actin-like ATPase domain"/>
    <property type="match status" value="1"/>
</dbReference>
<comment type="caution">
    <text evidence="3">The sequence shown here is derived from an EMBL/GenBank/DDBJ whole genome shotgun (WGS) entry which is preliminary data.</text>
</comment>
<dbReference type="Proteomes" id="UP001151287">
    <property type="component" value="Unassembled WGS sequence"/>
</dbReference>
<dbReference type="Pfam" id="PF00012">
    <property type="entry name" value="HSP70"/>
    <property type="match status" value="1"/>
</dbReference>
<evidence type="ECO:0000256" key="1">
    <source>
        <dbReference type="ARBA" id="ARBA00022741"/>
    </source>
</evidence>
<dbReference type="PROSITE" id="PS01036">
    <property type="entry name" value="HSP70_3"/>
    <property type="match status" value="1"/>
</dbReference>
<proteinExistence type="predicted"/>
<keyword evidence="2" id="KW-0067">ATP-binding</keyword>
<keyword evidence="1" id="KW-0547">Nucleotide-binding</keyword>
<dbReference type="InterPro" id="IPR013126">
    <property type="entry name" value="Hsp_70_fam"/>
</dbReference>
<evidence type="ECO:0008006" key="5">
    <source>
        <dbReference type="Google" id="ProtNLM"/>
    </source>
</evidence>
<evidence type="ECO:0000313" key="4">
    <source>
        <dbReference type="Proteomes" id="UP001151287"/>
    </source>
</evidence>
<dbReference type="AlphaFoldDB" id="A0A9Q0HXA7"/>
<dbReference type="GO" id="GO:0140662">
    <property type="term" value="F:ATP-dependent protein folding chaperone"/>
    <property type="evidence" value="ECO:0007669"/>
    <property type="project" value="InterPro"/>
</dbReference>
<dbReference type="EMBL" id="JAMQYH010000001">
    <property type="protein sequence ID" value="KAJ1701370.1"/>
    <property type="molecule type" value="Genomic_DNA"/>
</dbReference>
<dbReference type="GO" id="GO:0005524">
    <property type="term" value="F:ATP binding"/>
    <property type="evidence" value="ECO:0007669"/>
    <property type="project" value="UniProtKB-KW"/>
</dbReference>
<keyword evidence="4" id="KW-1185">Reference proteome</keyword>
<name>A0A9Q0HXA7_9POAL</name>
<dbReference type="PRINTS" id="PR00301">
    <property type="entry name" value="HEATSHOCK70"/>
</dbReference>
<gene>
    <name evidence="3" type="ORF">LUZ63_001149</name>
</gene>
<dbReference type="InterPro" id="IPR029047">
    <property type="entry name" value="HSP70_peptide-bd_sf"/>
</dbReference>
<sequence length="198" mass="21460">MVPTLKIFLDPPLYTDLIEKCLSDAKIDKTGFDVVVLVGGSTRIPNVQQLLQDFFEGKELCKGINPDEAVACGAAIQAVNLTGYSNKDMQNLVLVDVTPLSLGVGINKGCEEMLVVVPRNKMQEVFITGNDHQTRAILPIYEGESADTKNNNLLGEFVLEGIDPAPMGLYKIDVYFDVDANGILTVSAQDRSTGHSSL</sequence>
<dbReference type="InterPro" id="IPR043129">
    <property type="entry name" value="ATPase_NBD"/>
</dbReference>
<dbReference type="SUPFAM" id="SSF100920">
    <property type="entry name" value="Heat shock protein 70kD (HSP70), peptide-binding domain"/>
    <property type="match status" value="1"/>
</dbReference>
<evidence type="ECO:0000313" key="3">
    <source>
        <dbReference type="EMBL" id="KAJ1701370.1"/>
    </source>
</evidence>
<organism evidence="3 4">
    <name type="scientific">Rhynchospora breviuscula</name>
    <dbReference type="NCBI Taxonomy" id="2022672"/>
    <lineage>
        <taxon>Eukaryota</taxon>
        <taxon>Viridiplantae</taxon>
        <taxon>Streptophyta</taxon>
        <taxon>Embryophyta</taxon>
        <taxon>Tracheophyta</taxon>
        <taxon>Spermatophyta</taxon>
        <taxon>Magnoliopsida</taxon>
        <taxon>Liliopsida</taxon>
        <taxon>Poales</taxon>
        <taxon>Cyperaceae</taxon>
        <taxon>Cyperoideae</taxon>
        <taxon>Rhynchosporeae</taxon>
        <taxon>Rhynchospora</taxon>
    </lineage>
</organism>
<evidence type="ECO:0000256" key="2">
    <source>
        <dbReference type="ARBA" id="ARBA00022840"/>
    </source>
</evidence>
<dbReference type="Gene3D" id="2.60.34.10">
    <property type="entry name" value="Substrate Binding Domain Of DNAk, Chain A, domain 1"/>
    <property type="match status" value="1"/>
</dbReference>
<dbReference type="PANTHER" id="PTHR19375">
    <property type="entry name" value="HEAT SHOCK PROTEIN 70KDA"/>
    <property type="match status" value="1"/>
</dbReference>
<protein>
    <recommendedName>
        <fullName evidence="5">Heat shock protein 70</fullName>
    </recommendedName>
</protein>
<dbReference type="InterPro" id="IPR018181">
    <property type="entry name" value="Heat_shock_70_CS"/>
</dbReference>